<feature type="domain" description="Serine/threonine-protein phosphatase 4 regulatory subunit 3-like central" evidence="4">
    <location>
        <begin position="193"/>
        <end position="403"/>
    </location>
</feature>
<proteinExistence type="predicted"/>
<reference evidence="5 6" key="1">
    <citation type="journal article" date="2013" name="PLoS ONE">
        <title>Predicting the Proteins of Angomonas deanei, Strigomonas culicis and Their Respective Endosymbionts Reveals New Aspects of the Trypanosomatidae Family.</title>
        <authorList>
            <person name="Motta M.C."/>
            <person name="Martins A.C."/>
            <person name="de Souza S.S."/>
            <person name="Catta-Preta C.M."/>
            <person name="Silva R."/>
            <person name="Klein C.C."/>
            <person name="de Almeida L.G."/>
            <person name="de Lima Cunha O."/>
            <person name="Ciapina L.P."/>
            <person name="Brocchi M."/>
            <person name="Colabardini A.C."/>
            <person name="de Araujo Lima B."/>
            <person name="Machado C.R."/>
            <person name="de Almeida Soares C.M."/>
            <person name="Probst C.M."/>
            <person name="de Menezes C.B."/>
            <person name="Thompson C.E."/>
            <person name="Bartholomeu D.C."/>
            <person name="Gradia D.F."/>
            <person name="Pavoni D.P."/>
            <person name="Grisard E.C."/>
            <person name="Fantinatti-Garboggini F."/>
            <person name="Marchini F.K."/>
            <person name="Rodrigues-Luiz G.F."/>
            <person name="Wagner G."/>
            <person name="Goldman G.H."/>
            <person name="Fietto J.L."/>
            <person name="Elias M.C."/>
            <person name="Goldman M.H."/>
            <person name="Sagot M.F."/>
            <person name="Pereira M."/>
            <person name="Stoco P.H."/>
            <person name="de Mendonca-Neto R.P."/>
            <person name="Teixeira S.M."/>
            <person name="Maciel T.E."/>
            <person name="de Oliveira Mendes T.A."/>
            <person name="Urmenyi T.P."/>
            <person name="de Souza W."/>
            <person name="Schenkman S."/>
            <person name="de Vasconcelos A.T."/>
        </authorList>
    </citation>
    <scope>NUCLEOTIDE SEQUENCE [LARGE SCALE GENOMIC DNA]</scope>
</reference>
<dbReference type="Proteomes" id="UP000015354">
    <property type="component" value="Unassembled WGS sequence"/>
</dbReference>
<dbReference type="InterPro" id="IPR051137">
    <property type="entry name" value="PP4R3-like"/>
</dbReference>
<evidence type="ECO:0000259" key="4">
    <source>
        <dbReference type="Pfam" id="PF04802"/>
    </source>
</evidence>
<dbReference type="OrthoDB" id="27483at2759"/>
<dbReference type="PANTHER" id="PTHR23318:SF0">
    <property type="entry name" value="SERINE_THREONINE-PROTEIN PHOSPHATASE 4 REGULATORY SUBUNIT 3"/>
    <property type="match status" value="1"/>
</dbReference>
<dbReference type="GO" id="GO:0005654">
    <property type="term" value="C:nucleoplasm"/>
    <property type="evidence" value="ECO:0007669"/>
    <property type="project" value="TreeGrafter"/>
</dbReference>
<protein>
    <recommendedName>
        <fullName evidence="4">Serine/threonine-protein phosphatase 4 regulatory subunit 3-like central domain-containing protein</fullName>
    </recommendedName>
</protein>
<evidence type="ECO:0000313" key="5">
    <source>
        <dbReference type="EMBL" id="EPY19656.1"/>
    </source>
</evidence>
<comment type="caution">
    <text evidence="5">The sequence shown here is derived from an EMBL/GenBank/DDBJ whole genome shotgun (WGS) entry which is preliminary data.</text>
</comment>
<dbReference type="GO" id="GO:0072542">
    <property type="term" value="F:protein phosphatase activator activity"/>
    <property type="evidence" value="ECO:0007669"/>
    <property type="project" value="TreeGrafter"/>
</dbReference>
<gene>
    <name evidence="5" type="ORF">STCU_09347</name>
</gene>
<dbReference type="EMBL" id="ATMH01009347">
    <property type="protein sequence ID" value="EPY19656.1"/>
    <property type="molecule type" value="Genomic_DNA"/>
</dbReference>
<keyword evidence="6" id="KW-1185">Reference proteome</keyword>
<keyword evidence="2" id="KW-0539">Nucleus</keyword>
<dbReference type="InterPro" id="IPR006887">
    <property type="entry name" value="P4R3-like_central_dom"/>
</dbReference>
<accession>S9UYJ1</accession>
<evidence type="ECO:0000256" key="2">
    <source>
        <dbReference type="ARBA" id="ARBA00023242"/>
    </source>
</evidence>
<evidence type="ECO:0000256" key="1">
    <source>
        <dbReference type="ARBA" id="ARBA00004123"/>
    </source>
</evidence>
<dbReference type="PANTHER" id="PTHR23318">
    <property type="entry name" value="ATP SYNTHASE GAMMA-RELATED"/>
    <property type="match status" value="1"/>
</dbReference>
<name>S9UYJ1_9TRYP</name>
<feature type="region of interest" description="Disordered" evidence="3">
    <location>
        <begin position="797"/>
        <end position="848"/>
    </location>
</feature>
<dbReference type="Pfam" id="PF04802">
    <property type="entry name" value="PP4R3"/>
    <property type="match status" value="1"/>
</dbReference>
<feature type="compositionally biased region" description="Basic and acidic residues" evidence="3">
    <location>
        <begin position="812"/>
        <end position="824"/>
    </location>
</feature>
<dbReference type="GO" id="GO:0030289">
    <property type="term" value="C:protein phosphatase 4 complex"/>
    <property type="evidence" value="ECO:0007669"/>
    <property type="project" value="TreeGrafter"/>
</dbReference>
<evidence type="ECO:0000256" key="3">
    <source>
        <dbReference type="SAM" id="MobiDB-lite"/>
    </source>
</evidence>
<comment type="subcellular location">
    <subcellularLocation>
        <location evidence="1">Nucleus</location>
    </subcellularLocation>
</comment>
<dbReference type="AlphaFoldDB" id="S9UYJ1"/>
<dbReference type="InterPro" id="IPR011993">
    <property type="entry name" value="PH-like_dom_sf"/>
</dbReference>
<feature type="compositionally biased region" description="Basic and acidic residues" evidence="3">
    <location>
        <begin position="836"/>
        <end position="848"/>
    </location>
</feature>
<organism evidence="5 6">
    <name type="scientific">Strigomonas culicis</name>
    <dbReference type="NCBI Taxonomy" id="28005"/>
    <lineage>
        <taxon>Eukaryota</taxon>
        <taxon>Discoba</taxon>
        <taxon>Euglenozoa</taxon>
        <taxon>Kinetoplastea</taxon>
        <taxon>Metakinetoplastina</taxon>
        <taxon>Trypanosomatida</taxon>
        <taxon>Trypanosomatidae</taxon>
        <taxon>Strigomonadinae</taxon>
        <taxon>Strigomonas</taxon>
    </lineage>
</organism>
<dbReference type="Gene3D" id="2.30.29.30">
    <property type="entry name" value="Pleckstrin-homology domain (PH domain)/Phosphotyrosine-binding domain (PTB)"/>
    <property type="match status" value="1"/>
</dbReference>
<evidence type="ECO:0000313" key="6">
    <source>
        <dbReference type="Proteomes" id="UP000015354"/>
    </source>
</evidence>
<sequence length="848" mass="93763">MNEDEEDTVVQSIEDFFEPLTKAKLFTSISGEQSWTEIGVGEVTVSIEPVAFGSDTSPNSRVSGRLNRTPKKKRIAKLVMVALDETADILMSTPIVLDDIYSTQEGAILVWTDPELGQDMACSFNVQEGCDEIVHKIRMYQQEERGARASGRLTDGEDHHRHKWTASVENLPAILDAVGAYTRDFGWYVRDHGDYVGDLVGLFEQCQASRDTEHMEMVGKILVALLQTPFNTEGKILSQFVSNEYVDRCIDVLQYALGKRDKASGFISTEERRASFRNPCHLSAALQAQVHILYAAGFLKDLFPLSLDEGDPMCSSVLGSFMLRIKFDIMRNICASPETLPKQFYAIISKEKSSLDEFYDLLGFVNDMTKTVKTSVVPLDDKEGLLYSLIEKDVFPFLRKALDVSLSIYQDELVSNKAPTEELDKAGRAVQMVADTVNSCLSVLPVAREDLLLDAAERPATCTLGLLLRAATTLRRGAELRAVFDAVQSCCVGLIQPLYATNPTVAVKKQEILSFWVRGSLGASDPPLFGVMTTIVELVRGAAGEGRLPSHGEEIRIVYGLKLVQTVAEVVEERLCSSLSETVDRAALFTSLGLFLQRPVRALANLQSSIISLVSTFFSRCNTHLLKLFQGEQSIVSVAMELLLSNPQRNNLLFCAVGHLFDLICKCVHNEKSQSLLMLQSSTRSPYVHELRNEDSMSRADLGSLSTPRACEKVLLSLHDVYGERMGQKLPFLAHKVTGVLHQTPEEARHQDEETYSIASTSERQLSEYEALATEFGLDVEVLSATEPMLDISQEISSIHSSSSDEEEGEGDATHAPKHSRSDDADGQATAIGKDPSFKRQRTEDTVA</sequence>